<dbReference type="GO" id="GO:0042802">
    <property type="term" value="F:identical protein binding"/>
    <property type="evidence" value="ECO:0007669"/>
    <property type="project" value="UniProtKB-ARBA"/>
</dbReference>
<comment type="subcellular location">
    <subcellularLocation>
        <location evidence="9">Cytoplasm</location>
    </subcellularLocation>
</comment>
<dbReference type="InterPro" id="IPR012347">
    <property type="entry name" value="Ferritin-like"/>
</dbReference>
<feature type="binding site" evidence="8">
    <location>
        <position position="52"/>
    </location>
    <ligand>
        <name>Fe cation</name>
        <dbReference type="ChEBI" id="CHEBI:24875"/>
        <label>1</label>
    </ligand>
</feature>
<dbReference type="EC" id="1.16.3.2" evidence="9"/>
<dbReference type="EMBL" id="VOGB01000005">
    <property type="protein sequence ID" value="MQM73406.1"/>
    <property type="molecule type" value="Genomic_DNA"/>
</dbReference>
<dbReference type="GO" id="GO:0006879">
    <property type="term" value="P:intracellular iron ion homeostasis"/>
    <property type="evidence" value="ECO:0007669"/>
    <property type="project" value="UniProtKB-KW"/>
</dbReference>
<dbReference type="FunFam" id="1.20.1260.10:FF:000001">
    <property type="entry name" value="Non-heme ferritin"/>
    <property type="match status" value="1"/>
</dbReference>
<feature type="binding site" evidence="8">
    <location>
        <position position="126"/>
    </location>
    <ligand>
        <name>Fe cation</name>
        <dbReference type="ChEBI" id="CHEBI:24875"/>
        <label>1</label>
    </ligand>
</feature>
<accession>A0A6L5GU91</accession>
<dbReference type="GO" id="GO:0005829">
    <property type="term" value="C:cytosol"/>
    <property type="evidence" value="ECO:0007669"/>
    <property type="project" value="TreeGrafter"/>
</dbReference>
<evidence type="ECO:0000259" key="10">
    <source>
        <dbReference type="PROSITE" id="PS50905"/>
    </source>
</evidence>
<feature type="binding site" evidence="8">
    <location>
        <position position="93"/>
    </location>
    <ligand>
        <name>Fe cation</name>
        <dbReference type="ChEBI" id="CHEBI:24875"/>
        <label>1</label>
    </ligand>
</feature>
<feature type="binding site" evidence="8">
    <location>
        <position position="16"/>
    </location>
    <ligand>
        <name>Fe cation</name>
        <dbReference type="ChEBI" id="CHEBI:24875"/>
        <label>1</label>
    </ligand>
</feature>
<dbReference type="AlphaFoldDB" id="A0A6L5GU91"/>
<dbReference type="InterPro" id="IPR041719">
    <property type="entry name" value="Ferritin_prok"/>
</dbReference>
<dbReference type="InterPro" id="IPR008331">
    <property type="entry name" value="Ferritin_DPS_dom"/>
</dbReference>
<dbReference type="PANTHER" id="PTHR11431:SF127">
    <property type="entry name" value="BACTERIAL NON-HEME FERRITIN"/>
    <property type="match status" value="1"/>
</dbReference>
<dbReference type="InterPro" id="IPR009078">
    <property type="entry name" value="Ferritin-like_SF"/>
</dbReference>
<dbReference type="GO" id="GO:0004322">
    <property type="term" value="F:ferroxidase activity"/>
    <property type="evidence" value="ECO:0007669"/>
    <property type="project" value="TreeGrafter"/>
</dbReference>
<keyword evidence="5" id="KW-0560">Oxidoreductase</keyword>
<gene>
    <name evidence="11" type="ORF">FRC53_08360</name>
</gene>
<dbReference type="Proteomes" id="UP000473648">
    <property type="component" value="Unassembled WGS sequence"/>
</dbReference>
<keyword evidence="4 8" id="KW-0479">Metal-binding</keyword>
<comment type="catalytic activity">
    <reaction evidence="7 9">
        <text>4 Fe(2+) + O2 + 6 H2O = 4 iron(III) oxide-hydroxide + 12 H(+)</text>
        <dbReference type="Rhea" id="RHEA:11972"/>
        <dbReference type="ChEBI" id="CHEBI:15377"/>
        <dbReference type="ChEBI" id="CHEBI:15378"/>
        <dbReference type="ChEBI" id="CHEBI:15379"/>
        <dbReference type="ChEBI" id="CHEBI:29033"/>
        <dbReference type="ChEBI" id="CHEBI:78619"/>
        <dbReference type="EC" id="1.16.3.2"/>
    </reaction>
</comment>
<evidence type="ECO:0000313" key="12">
    <source>
        <dbReference type="Proteomes" id="UP000473648"/>
    </source>
</evidence>
<comment type="similarity">
    <text evidence="2 9">Belongs to the ferritin family. Prokaryotic subfamily.</text>
</comment>
<dbReference type="Gene3D" id="1.20.1260.10">
    <property type="match status" value="1"/>
</dbReference>
<dbReference type="GO" id="GO:0008199">
    <property type="term" value="F:ferric iron binding"/>
    <property type="evidence" value="ECO:0007669"/>
    <property type="project" value="InterPro"/>
</dbReference>
<dbReference type="CDD" id="cd01055">
    <property type="entry name" value="Nonheme_Ferritin"/>
    <property type="match status" value="1"/>
</dbReference>
<keyword evidence="12" id="KW-1185">Reference proteome</keyword>
<dbReference type="GO" id="GO:0006826">
    <property type="term" value="P:iron ion transport"/>
    <property type="evidence" value="ECO:0007669"/>
    <property type="project" value="InterPro"/>
</dbReference>
<evidence type="ECO:0000256" key="3">
    <source>
        <dbReference type="ARBA" id="ARBA00022434"/>
    </source>
</evidence>
<evidence type="ECO:0000313" key="11">
    <source>
        <dbReference type="EMBL" id="MQM73406.1"/>
    </source>
</evidence>
<dbReference type="PROSITE" id="PS50905">
    <property type="entry name" value="FERRITIN_LIKE"/>
    <property type="match status" value="1"/>
</dbReference>
<evidence type="ECO:0000256" key="4">
    <source>
        <dbReference type="ARBA" id="ARBA00022723"/>
    </source>
</evidence>
<evidence type="ECO:0000256" key="6">
    <source>
        <dbReference type="ARBA" id="ARBA00023004"/>
    </source>
</evidence>
<feature type="binding site" evidence="8">
    <location>
        <position position="49"/>
    </location>
    <ligand>
        <name>Fe cation</name>
        <dbReference type="ChEBI" id="CHEBI:24875"/>
        <label>1</label>
    </ligand>
</feature>
<evidence type="ECO:0000256" key="8">
    <source>
        <dbReference type="PIRSR" id="PIRSR601519-1"/>
    </source>
</evidence>
<proteinExistence type="inferred from homology"/>
<protein>
    <recommendedName>
        <fullName evidence="9">Ferritin</fullName>
        <ecNumber evidence="9">1.16.3.2</ecNumber>
    </recommendedName>
</protein>
<evidence type="ECO:0000256" key="1">
    <source>
        <dbReference type="ARBA" id="ARBA00002485"/>
    </source>
</evidence>
<dbReference type="SUPFAM" id="SSF47240">
    <property type="entry name" value="Ferritin-like"/>
    <property type="match status" value="1"/>
</dbReference>
<name>A0A6L5GU91_9FIRM</name>
<dbReference type="InterPro" id="IPR009040">
    <property type="entry name" value="Ferritin-like_diiron"/>
</dbReference>
<dbReference type="PANTHER" id="PTHR11431">
    <property type="entry name" value="FERRITIN"/>
    <property type="match status" value="1"/>
</dbReference>
<reference evidence="11" key="1">
    <citation type="journal article" date="2020" name="Appl. Environ. Microbiol.">
        <title>Medium-Chain Fatty Acid Synthesis by 'Candidatus Weimeria bifida' gen. nov., sp. nov., and 'Candidatus Pseudoramibacter fermentans' sp. nov.</title>
        <authorList>
            <person name="Scarborough M.J."/>
            <person name="Myers K.S."/>
            <person name="Donohue T.J."/>
            <person name="Noguera D.R."/>
        </authorList>
    </citation>
    <scope>NUCLEOTIDE SEQUENCE</scope>
    <source>
        <strain evidence="11">EUB1.1</strain>
    </source>
</reference>
<keyword evidence="6 8" id="KW-0408">Iron</keyword>
<evidence type="ECO:0000256" key="9">
    <source>
        <dbReference type="RuleBase" id="RU361145"/>
    </source>
</evidence>
<evidence type="ECO:0000256" key="2">
    <source>
        <dbReference type="ARBA" id="ARBA00006950"/>
    </source>
</evidence>
<comment type="caution">
    <text evidence="11">The sequence shown here is derived from an EMBL/GenBank/DDBJ whole genome shotgun (WGS) entry which is preliminary data.</text>
</comment>
<comment type="function">
    <text evidence="1 9">Iron-storage protein.</text>
</comment>
<organism evidence="11 12">
    <name type="scientific">Candidatus Pseudoramibacter fermentans</name>
    <dbReference type="NCBI Taxonomy" id="2594427"/>
    <lineage>
        <taxon>Bacteria</taxon>
        <taxon>Bacillati</taxon>
        <taxon>Bacillota</taxon>
        <taxon>Clostridia</taxon>
        <taxon>Eubacteriales</taxon>
        <taxon>Eubacteriaceae</taxon>
        <taxon>Pseudoramibacter</taxon>
    </lineage>
</organism>
<feature type="domain" description="Ferritin-like diiron" evidence="10">
    <location>
        <begin position="1"/>
        <end position="144"/>
    </location>
</feature>
<dbReference type="InterPro" id="IPR001519">
    <property type="entry name" value="Ferritin"/>
</dbReference>
<dbReference type="GO" id="GO:0008198">
    <property type="term" value="F:ferrous iron binding"/>
    <property type="evidence" value="ECO:0007669"/>
    <property type="project" value="TreeGrafter"/>
</dbReference>
<evidence type="ECO:0000256" key="5">
    <source>
        <dbReference type="ARBA" id="ARBA00023002"/>
    </source>
</evidence>
<sequence length="161" mass="18944">MDKKVYTMLNDQITKEYYSAYLYLQIAAYFDEHGLDGYAAWYEKQAQEEEEHAMKFYRYLHENGQTVKLGQIDAPDVTFNDFLEPVKAALGHEQYITGCINDIMTAAREAHDYRTAEFLQWFVHEQGEEEVNANRMVQLMETFGGKKIGLFFLNEKVKERQ</sequence>
<keyword evidence="3 9" id="KW-0409">Iron storage</keyword>
<dbReference type="Pfam" id="PF00210">
    <property type="entry name" value="Ferritin"/>
    <property type="match status" value="1"/>
</dbReference>
<keyword evidence="9" id="KW-0963">Cytoplasm</keyword>
<evidence type="ECO:0000256" key="7">
    <source>
        <dbReference type="ARBA" id="ARBA00048035"/>
    </source>
</evidence>